<dbReference type="EMBL" id="JANBPU010000190">
    <property type="protein sequence ID" value="KAJ1914582.1"/>
    <property type="molecule type" value="Genomic_DNA"/>
</dbReference>
<feature type="compositionally biased region" description="Low complexity" evidence="1">
    <location>
        <begin position="56"/>
        <end position="73"/>
    </location>
</feature>
<reference evidence="2" key="1">
    <citation type="submission" date="2022-07" db="EMBL/GenBank/DDBJ databases">
        <title>Phylogenomic reconstructions and comparative analyses of Kickxellomycotina fungi.</title>
        <authorList>
            <person name="Reynolds N.K."/>
            <person name="Stajich J.E."/>
            <person name="Barry K."/>
            <person name="Grigoriev I.V."/>
            <person name="Crous P."/>
            <person name="Smith M.E."/>
        </authorList>
    </citation>
    <scope>NUCLEOTIDE SEQUENCE</scope>
    <source>
        <strain evidence="2">NBRC 100468</strain>
    </source>
</reference>
<protein>
    <submittedName>
        <fullName evidence="2">Uncharacterized protein</fullName>
    </submittedName>
</protein>
<keyword evidence="3" id="KW-1185">Reference proteome</keyword>
<organism evidence="2 3">
    <name type="scientific">Mycoemilia scoparia</name>
    <dbReference type="NCBI Taxonomy" id="417184"/>
    <lineage>
        <taxon>Eukaryota</taxon>
        <taxon>Fungi</taxon>
        <taxon>Fungi incertae sedis</taxon>
        <taxon>Zoopagomycota</taxon>
        <taxon>Kickxellomycotina</taxon>
        <taxon>Kickxellomycetes</taxon>
        <taxon>Kickxellales</taxon>
        <taxon>Kickxellaceae</taxon>
        <taxon>Mycoemilia</taxon>
    </lineage>
</organism>
<gene>
    <name evidence="2" type="ORF">H4219_004719</name>
</gene>
<proteinExistence type="predicted"/>
<evidence type="ECO:0000313" key="3">
    <source>
        <dbReference type="Proteomes" id="UP001150538"/>
    </source>
</evidence>
<evidence type="ECO:0000256" key="1">
    <source>
        <dbReference type="SAM" id="MobiDB-lite"/>
    </source>
</evidence>
<dbReference type="AlphaFoldDB" id="A0A9W8DQN9"/>
<dbReference type="Pfam" id="PF12239">
    <property type="entry name" value="DUF3605"/>
    <property type="match status" value="1"/>
</dbReference>
<feature type="compositionally biased region" description="Polar residues" evidence="1">
    <location>
        <begin position="74"/>
        <end position="85"/>
    </location>
</feature>
<dbReference type="PANTHER" id="PTHR35020:SF2">
    <property type="entry name" value="N-ACETYLGLUCOSAMINE-INDUCED PROTEIN 1"/>
    <property type="match status" value="1"/>
</dbReference>
<dbReference type="GO" id="GO:0006044">
    <property type="term" value="P:N-acetylglucosamine metabolic process"/>
    <property type="evidence" value="ECO:0007669"/>
    <property type="project" value="TreeGrafter"/>
</dbReference>
<accession>A0A9W8DQN9</accession>
<dbReference type="InterPro" id="IPR022036">
    <property type="entry name" value="DUF3605"/>
</dbReference>
<name>A0A9W8DQN9_9FUNG</name>
<evidence type="ECO:0000313" key="2">
    <source>
        <dbReference type="EMBL" id="KAJ1914582.1"/>
    </source>
</evidence>
<dbReference type="OrthoDB" id="498286at2759"/>
<sequence>MKASRPASSLVTKSLISPRSLVACSAQSTLGTRLGEYQTQQYHQLTSIDGYRAIRTNPGSSNTLTTTSTPLTTQNSKETQLSNDKANGRKGIPKAIPWEQAKQLIDANNIEPLGRSYETQDLYEIHMKKVKAQYGSVANFLISHVLKDFVASSTKSQKQQQQQAPTNSDKSDMITMSDIRFLPNDFPYAFEDGVEHWVMWSRKRLEPGFNPPPIVENAVKTRFGSNIEWRYFVNPPSLQSVKELYHAHIFIKKL</sequence>
<dbReference type="Proteomes" id="UP001150538">
    <property type="component" value="Unassembled WGS sequence"/>
</dbReference>
<dbReference type="GO" id="GO:0005737">
    <property type="term" value="C:cytoplasm"/>
    <property type="evidence" value="ECO:0007669"/>
    <property type="project" value="TreeGrafter"/>
</dbReference>
<dbReference type="PANTHER" id="PTHR35020">
    <property type="entry name" value="N-ACETYLGLUCOSAMINE-INDUCED PROTEIN 1"/>
    <property type="match status" value="1"/>
</dbReference>
<feature type="region of interest" description="Disordered" evidence="1">
    <location>
        <begin position="56"/>
        <end position="90"/>
    </location>
</feature>
<comment type="caution">
    <text evidence="2">The sequence shown here is derived from an EMBL/GenBank/DDBJ whole genome shotgun (WGS) entry which is preliminary data.</text>
</comment>